<organism evidence="1 2">
    <name type="scientific">Rhodococcus rhodochrous</name>
    <dbReference type="NCBI Taxonomy" id="1829"/>
    <lineage>
        <taxon>Bacteria</taxon>
        <taxon>Bacillati</taxon>
        <taxon>Actinomycetota</taxon>
        <taxon>Actinomycetes</taxon>
        <taxon>Mycobacteriales</taxon>
        <taxon>Nocardiaceae</taxon>
        <taxon>Rhodococcus</taxon>
    </lineage>
</organism>
<gene>
    <name evidence="1" type="ORF">LQ384_26145</name>
</gene>
<dbReference type="AlphaFoldDB" id="A0AAW4XMU7"/>
<evidence type="ECO:0000313" key="1">
    <source>
        <dbReference type="EMBL" id="MCD2114589.1"/>
    </source>
</evidence>
<name>A0AAW4XMU7_RHORH</name>
<reference evidence="1" key="1">
    <citation type="submission" date="2021-11" db="EMBL/GenBank/DDBJ databases">
        <title>Development of a sustainable strategy for remediation of hydrocarbon-contaminated territories based on the waste exchange concept.</title>
        <authorList>
            <person name="Elkin A."/>
        </authorList>
    </citation>
    <scope>NUCLEOTIDE SEQUENCE</scope>
    <source>
        <strain evidence="1">IEGM 757</strain>
    </source>
</reference>
<sequence length="103" mass="11134">MGTVVVVVLLSPPEPLGEQDGVLDDRTVEQAIELVGVDAVELFDLPVQAGCSRSDLHMAYALVDQVPSEAEPSSPPLPLWTRSTWNGSTVSTRSVNWIAVFWS</sequence>
<accession>A0AAW4XMU7</accession>
<dbReference type="RefSeq" id="WP_230792547.1">
    <property type="nucleotide sequence ID" value="NZ_JAJNCO010000024.1"/>
</dbReference>
<dbReference type="EMBL" id="JAJNCO010000024">
    <property type="protein sequence ID" value="MCD2114589.1"/>
    <property type="molecule type" value="Genomic_DNA"/>
</dbReference>
<protein>
    <submittedName>
        <fullName evidence="1">Uncharacterized protein</fullName>
    </submittedName>
</protein>
<dbReference type="Proteomes" id="UP001198630">
    <property type="component" value="Unassembled WGS sequence"/>
</dbReference>
<proteinExistence type="predicted"/>
<comment type="caution">
    <text evidence="1">The sequence shown here is derived from an EMBL/GenBank/DDBJ whole genome shotgun (WGS) entry which is preliminary data.</text>
</comment>
<evidence type="ECO:0000313" key="2">
    <source>
        <dbReference type="Proteomes" id="UP001198630"/>
    </source>
</evidence>